<evidence type="ECO:0008006" key="2">
    <source>
        <dbReference type="Google" id="ProtNLM"/>
    </source>
</evidence>
<name>A0A6J5N5W4_9CAUD</name>
<proteinExistence type="predicted"/>
<accession>A0A6J5N5W4</accession>
<reference evidence="1" key="1">
    <citation type="submission" date="2020-04" db="EMBL/GenBank/DDBJ databases">
        <authorList>
            <person name="Chiriac C."/>
            <person name="Salcher M."/>
            <person name="Ghai R."/>
            <person name="Kavagutti S V."/>
        </authorList>
    </citation>
    <scope>NUCLEOTIDE SEQUENCE</scope>
</reference>
<evidence type="ECO:0000313" key="1">
    <source>
        <dbReference type="EMBL" id="CAB4153817.1"/>
    </source>
</evidence>
<gene>
    <name evidence="1" type="ORF">UFOVP635_31</name>
</gene>
<dbReference type="Pfam" id="PF25209">
    <property type="entry name" value="Phage_capsid_4"/>
    <property type="match status" value="1"/>
</dbReference>
<protein>
    <recommendedName>
        <fullName evidence="2">Major capsid protein Gp5</fullName>
    </recommendedName>
</protein>
<dbReference type="EMBL" id="LR796596">
    <property type="protein sequence ID" value="CAB4153817.1"/>
    <property type="molecule type" value="Genomic_DNA"/>
</dbReference>
<sequence>MSYPSNNNTSQNSELFAQLVTQAEFAAYENSVARQMVTVFDAPLNTGKILQVPVWGSITAELITDEAAATAKETGTSAPTITLAEHVVYHQVTDMLRDSSYGNVMTQLGDQSGRAIAESIDAQVFANFDGFSSDLGTTGTSLTVELILKAAATLRSRKLTGPFFAVVHPNQAYDLKKQLTYAAQTNIPQLSGVGENVLSSFYIGGVAGVQIYESSLVEAKTTGGANAFTAGVFARSALGHAMRGGIDMNTLYLPAARATDVVLKAVAGAAILQSTHGVAITAEGNL</sequence>
<organism evidence="1">
    <name type="scientific">uncultured Caudovirales phage</name>
    <dbReference type="NCBI Taxonomy" id="2100421"/>
    <lineage>
        <taxon>Viruses</taxon>
        <taxon>Duplodnaviria</taxon>
        <taxon>Heunggongvirae</taxon>
        <taxon>Uroviricota</taxon>
        <taxon>Caudoviricetes</taxon>
        <taxon>Peduoviridae</taxon>
        <taxon>Maltschvirus</taxon>
        <taxon>Maltschvirus maltsch</taxon>
    </lineage>
</organism>